<keyword evidence="2" id="KW-1185">Reference proteome</keyword>
<dbReference type="EMBL" id="PXOG01000028">
    <property type="protein sequence ID" value="RGP80552.1"/>
    <property type="molecule type" value="Genomic_DNA"/>
</dbReference>
<dbReference type="InterPro" id="IPR055323">
    <property type="entry name" value="C57A10.07/YOR238W"/>
</dbReference>
<dbReference type="PANTHER" id="PTHR28110:SF1">
    <property type="entry name" value="TRANSMEMBRANE PROTEIN"/>
    <property type="match status" value="1"/>
</dbReference>
<proteinExistence type="predicted"/>
<dbReference type="GO" id="GO:0005737">
    <property type="term" value="C:cytoplasm"/>
    <property type="evidence" value="ECO:0007669"/>
    <property type="project" value="TreeGrafter"/>
</dbReference>
<evidence type="ECO:0000313" key="1">
    <source>
        <dbReference type="EMBL" id="RGP80552.1"/>
    </source>
</evidence>
<comment type="caution">
    <text evidence="1">The sequence shown here is derived from an EMBL/GenBank/DDBJ whole genome shotgun (WGS) entry which is preliminary data.</text>
</comment>
<sequence length="296" mass="33190">MTSTDSTHLIIVCCHGVWLGGPTRGHDENEWLIADFQRGETPTFVEHIKAGVAALAEDQGNSSPREQLPDDEITGSRRFNTRSTKFSKSWLVFSGYVLSTTHVFSWQADRPVRAPTRKESQISEAAGYKNIAAAHDYWGLLPKEEARDAVLLEERALDSYHNILFSWSLIYSRFKTWPTHITVVSHGFKKERLIDGHCSAIGFNLDRVNFIGIDPPGMVAASKDQDKEDAMKGVGLALGEWKDDPHGTGKVLAGKRAKRNPWGVWQGYFPQDFDQSELEMETTNGFEAFGAKTKQF</sequence>
<name>A0A395T8B7_9HYPO</name>
<protein>
    <submittedName>
        <fullName evidence="1">Uncharacterized protein</fullName>
    </submittedName>
</protein>
<accession>A0A395T8B7</accession>
<reference evidence="1 2" key="1">
    <citation type="journal article" date="2018" name="PLoS Pathog.">
        <title>Evolution of structural diversity of trichothecenes, a family of toxins produced by plant pathogenic and entomopathogenic fungi.</title>
        <authorList>
            <person name="Proctor R.H."/>
            <person name="McCormick S.P."/>
            <person name="Kim H.S."/>
            <person name="Cardoza R.E."/>
            <person name="Stanley A.M."/>
            <person name="Lindo L."/>
            <person name="Kelly A."/>
            <person name="Brown D.W."/>
            <person name="Lee T."/>
            <person name="Vaughan M.M."/>
            <person name="Alexander N.J."/>
            <person name="Busman M."/>
            <person name="Gutierrez S."/>
        </authorList>
    </citation>
    <scope>NUCLEOTIDE SEQUENCE [LARGE SCALE GENOMIC DNA]</scope>
    <source>
        <strain evidence="1 2">NRRL 20695</strain>
    </source>
</reference>
<evidence type="ECO:0000313" key="2">
    <source>
        <dbReference type="Proteomes" id="UP000266234"/>
    </source>
</evidence>
<dbReference type="PANTHER" id="PTHR28110">
    <property type="entry name" value="TRANSMEMBRANE PROTEIN"/>
    <property type="match status" value="1"/>
</dbReference>
<dbReference type="AlphaFoldDB" id="A0A395T8B7"/>
<organism evidence="1 2">
    <name type="scientific">Fusarium longipes</name>
    <dbReference type="NCBI Taxonomy" id="694270"/>
    <lineage>
        <taxon>Eukaryota</taxon>
        <taxon>Fungi</taxon>
        <taxon>Dikarya</taxon>
        <taxon>Ascomycota</taxon>
        <taxon>Pezizomycotina</taxon>
        <taxon>Sordariomycetes</taxon>
        <taxon>Hypocreomycetidae</taxon>
        <taxon>Hypocreales</taxon>
        <taxon>Nectriaceae</taxon>
        <taxon>Fusarium</taxon>
    </lineage>
</organism>
<dbReference type="Proteomes" id="UP000266234">
    <property type="component" value="Unassembled WGS sequence"/>
</dbReference>
<gene>
    <name evidence="1" type="ORF">FLONG3_1291</name>
</gene>
<dbReference type="OrthoDB" id="4347at2759"/>